<keyword evidence="2 5" id="KW-0547">Nucleotide-binding</keyword>
<dbReference type="AlphaFoldDB" id="A0A9P5Y7X2"/>
<organism evidence="7 8">
    <name type="scientific">Collybia nuda</name>
    <dbReference type="NCBI Taxonomy" id="64659"/>
    <lineage>
        <taxon>Eukaryota</taxon>
        <taxon>Fungi</taxon>
        <taxon>Dikarya</taxon>
        <taxon>Basidiomycota</taxon>
        <taxon>Agaricomycotina</taxon>
        <taxon>Agaricomycetes</taxon>
        <taxon>Agaricomycetidae</taxon>
        <taxon>Agaricales</taxon>
        <taxon>Tricholomatineae</taxon>
        <taxon>Clitocybaceae</taxon>
        <taxon>Collybia</taxon>
    </lineage>
</organism>
<gene>
    <name evidence="7" type="ORF">BDZ94DRAFT_1308492</name>
</gene>
<dbReference type="FunFam" id="3.40.50.300:FF:000720">
    <property type="entry name" value="Guanine nucleotide-binding protein G(k) subunit alpha"/>
    <property type="match status" value="1"/>
</dbReference>
<dbReference type="GO" id="GO:0001664">
    <property type="term" value="F:G protein-coupled receptor binding"/>
    <property type="evidence" value="ECO:0007669"/>
    <property type="project" value="TreeGrafter"/>
</dbReference>
<dbReference type="GO" id="GO:0005834">
    <property type="term" value="C:heterotrimeric G-protein complex"/>
    <property type="evidence" value="ECO:0007669"/>
    <property type="project" value="TreeGrafter"/>
</dbReference>
<dbReference type="GO" id="GO:0005525">
    <property type="term" value="F:GTP binding"/>
    <property type="evidence" value="ECO:0007669"/>
    <property type="project" value="UniProtKB-KW"/>
</dbReference>
<keyword evidence="3 5" id="KW-0342">GTP-binding</keyword>
<dbReference type="OrthoDB" id="5817230at2759"/>
<evidence type="ECO:0000256" key="3">
    <source>
        <dbReference type="ARBA" id="ARBA00023134"/>
    </source>
</evidence>
<dbReference type="SMART" id="SM00275">
    <property type="entry name" value="G_alpha"/>
    <property type="match status" value="1"/>
</dbReference>
<dbReference type="CDD" id="cd00066">
    <property type="entry name" value="G-alpha"/>
    <property type="match status" value="1"/>
</dbReference>
<evidence type="ECO:0000256" key="2">
    <source>
        <dbReference type="ARBA" id="ARBA00022741"/>
    </source>
</evidence>
<feature type="binding site" evidence="5">
    <location>
        <begin position="192"/>
        <end position="196"/>
    </location>
    <ligand>
        <name>GTP</name>
        <dbReference type="ChEBI" id="CHEBI:37565"/>
    </ligand>
</feature>
<dbReference type="GO" id="GO:0031683">
    <property type="term" value="F:G-protein beta/gamma-subunit complex binding"/>
    <property type="evidence" value="ECO:0007669"/>
    <property type="project" value="InterPro"/>
</dbReference>
<dbReference type="InterPro" id="IPR027417">
    <property type="entry name" value="P-loop_NTPase"/>
</dbReference>
<dbReference type="Gene3D" id="3.40.50.300">
    <property type="entry name" value="P-loop containing nucleotide triphosphate hydrolases"/>
    <property type="match status" value="1"/>
</dbReference>
<sequence length="342" mass="39769">MFELSAKSRSDRLSKLLKPERLSFGTERTLLVFEYGSESGKTMVLDQMKCMEGNDYSSVEYDEFRKLIVSNVVYFMHTILDALPRLELTISLHLEPAASTLVSLPRIKHAITQDEANFLNILWHDPTIKEAAKRGQEFGLDPNAAYFLNSIDRIAGPNYRPTREDILRSRVGLTGVIEMSFFSRPSRYRICDMGPQFGDPVKRKYIHCFSDVQGIMFFVNLCDYDKDNVMEPSRLEKAMSLFESICNSFWLRDSDIFVFFTHANQFNEKLSISPLGHYFPDFKGRYDPIEARQYIQARFEQLDLRYSSRRRIFTHFISATDPPDNLNPLLASYFTPIWMATR</sequence>
<dbReference type="Gene3D" id="1.10.400.10">
    <property type="entry name" value="GI Alpha 1, domain 2-like"/>
    <property type="match status" value="1"/>
</dbReference>
<name>A0A9P5Y7X2_9AGAR</name>
<proteinExistence type="predicted"/>
<dbReference type="PANTHER" id="PTHR10218">
    <property type="entry name" value="GTP-BINDING PROTEIN ALPHA SUBUNIT"/>
    <property type="match status" value="1"/>
</dbReference>
<reference evidence="7" key="1">
    <citation type="submission" date="2020-11" db="EMBL/GenBank/DDBJ databases">
        <authorList>
            <consortium name="DOE Joint Genome Institute"/>
            <person name="Ahrendt S."/>
            <person name="Riley R."/>
            <person name="Andreopoulos W."/>
            <person name="Labutti K."/>
            <person name="Pangilinan J."/>
            <person name="Ruiz-Duenas F.J."/>
            <person name="Barrasa J.M."/>
            <person name="Sanchez-Garcia M."/>
            <person name="Camarero S."/>
            <person name="Miyauchi S."/>
            <person name="Serrano A."/>
            <person name="Linde D."/>
            <person name="Babiker R."/>
            <person name="Drula E."/>
            <person name="Ayuso-Fernandez I."/>
            <person name="Pacheco R."/>
            <person name="Padilla G."/>
            <person name="Ferreira P."/>
            <person name="Barriuso J."/>
            <person name="Kellner H."/>
            <person name="Castanera R."/>
            <person name="Alfaro M."/>
            <person name="Ramirez L."/>
            <person name="Pisabarro A.G."/>
            <person name="Kuo A."/>
            <person name="Tritt A."/>
            <person name="Lipzen A."/>
            <person name="He G."/>
            <person name="Yan M."/>
            <person name="Ng V."/>
            <person name="Cullen D."/>
            <person name="Martin F."/>
            <person name="Rosso M.-N."/>
            <person name="Henrissat B."/>
            <person name="Hibbett D."/>
            <person name="Martinez A.T."/>
            <person name="Grigoriev I.V."/>
        </authorList>
    </citation>
    <scope>NUCLEOTIDE SEQUENCE</scope>
    <source>
        <strain evidence="7">CBS 247.69</strain>
    </source>
</reference>
<dbReference type="GO" id="GO:0007188">
    <property type="term" value="P:adenylate cyclase-modulating G protein-coupled receptor signaling pathway"/>
    <property type="evidence" value="ECO:0007669"/>
    <property type="project" value="TreeGrafter"/>
</dbReference>
<keyword evidence="8" id="KW-1185">Reference proteome</keyword>
<dbReference type="GO" id="GO:0046872">
    <property type="term" value="F:metal ion binding"/>
    <property type="evidence" value="ECO:0007669"/>
    <property type="project" value="UniProtKB-KW"/>
</dbReference>
<evidence type="ECO:0000256" key="4">
    <source>
        <dbReference type="ARBA" id="ARBA00023224"/>
    </source>
</evidence>
<dbReference type="EMBL" id="MU150259">
    <property type="protein sequence ID" value="KAF9463782.1"/>
    <property type="molecule type" value="Genomic_DNA"/>
</dbReference>
<evidence type="ECO:0000256" key="5">
    <source>
        <dbReference type="PIRSR" id="PIRSR601019-1"/>
    </source>
</evidence>
<dbReference type="Proteomes" id="UP000807353">
    <property type="component" value="Unassembled WGS sequence"/>
</dbReference>
<dbReference type="GO" id="GO:0005737">
    <property type="term" value="C:cytoplasm"/>
    <property type="evidence" value="ECO:0007669"/>
    <property type="project" value="TreeGrafter"/>
</dbReference>
<feature type="binding site" evidence="6">
    <location>
        <position position="42"/>
    </location>
    <ligand>
        <name>Mg(2+)</name>
        <dbReference type="ChEBI" id="CHEBI:18420"/>
    </ligand>
</feature>
<evidence type="ECO:0000313" key="7">
    <source>
        <dbReference type="EMBL" id="KAF9463782.1"/>
    </source>
</evidence>
<accession>A0A9P5Y7X2</accession>
<dbReference type="SUPFAM" id="SSF52540">
    <property type="entry name" value="P-loop containing nucleoside triphosphate hydrolases"/>
    <property type="match status" value="1"/>
</dbReference>
<dbReference type="PRINTS" id="PR00318">
    <property type="entry name" value="GPROTEINA"/>
</dbReference>
<feature type="binding site" evidence="5">
    <location>
        <position position="319"/>
    </location>
    <ligand>
        <name>GTP</name>
        <dbReference type="ChEBI" id="CHEBI:37565"/>
    </ligand>
</feature>
<dbReference type="InterPro" id="IPR001019">
    <property type="entry name" value="Gprotein_alpha_su"/>
</dbReference>
<dbReference type="GO" id="GO:0003924">
    <property type="term" value="F:GTPase activity"/>
    <property type="evidence" value="ECO:0007669"/>
    <property type="project" value="InterPro"/>
</dbReference>
<evidence type="ECO:0000256" key="1">
    <source>
        <dbReference type="ARBA" id="ARBA00022723"/>
    </source>
</evidence>
<dbReference type="Pfam" id="PF00503">
    <property type="entry name" value="G-alpha"/>
    <property type="match status" value="1"/>
</dbReference>
<dbReference type="PANTHER" id="PTHR10218:SF302">
    <property type="entry name" value="GUANINE NUCLEOTIDE-BINDING PROTEIN ALPHA-5 SUBUNIT"/>
    <property type="match status" value="1"/>
</dbReference>
<keyword evidence="4" id="KW-0807">Transducer</keyword>
<evidence type="ECO:0000313" key="8">
    <source>
        <dbReference type="Proteomes" id="UP000807353"/>
    </source>
</evidence>
<dbReference type="SUPFAM" id="SSF47895">
    <property type="entry name" value="Transducin (alpha subunit), insertion domain"/>
    <property type="match status" value="1"/>
</dbReference>
<keyword evidence="1 6" id="KW-0479">Metal-binding</keyword>
<dbReference type="InterPro" id="IPR011025">
    <property type="entry name" value="GproteinA_insert"/>
</dbReference>
<comment type="caution">
    <text evidence="7">The sequence shown here is derived from an EMBL/GenBank/DDBJ whole genome shotgun (WGS) entry which is preliminary data.</text>
</comment>
<keyword evidence="6" id="KW-0460">Magnesium</keyword>
<protein>
    <submittedName>
        <fullName evidence="7">Guanine nucleotide binding protein, alpha subunit</fullName>
    </submittedName>
</protein>
<evidence type="ECO:0000256" key="6">
    <source>
        <dbReference type="PIRSR" id="PIRSR601019-2"/>
    </source>
</evidence>
<dbReference type="PROSITE" id="PS51882">
    <property type="entry name" value="G_ALPHA"/>
    <property type="match status" value="1"/>
</dbReference>